<comment type="caution">
    <text evidence="2">The sequence shown here is derived from an EMBL/GenBank/DDBJ whole genome shotgun (WGS) entry which is preliminary data.</text>
</comment>
<feature type="compositionally biased region" description="Pro residues" evidence="1">
    <location>
        <begin position="25"/>
        <end position="35"/>
    </location>
</feature>
<reference evidence="2" key="2">
    <citation type="journal article" date="2024" name="Plant">
        <title>Genomic evolution and insights into agronomic trait innovations of Sesamum species.</title>
        <authorList>
            <person name="Miao H."/>
            <person name="Wang L."/>
            <person name="Qu L."/>
            <person name="Liu H."/>
            <person name="Sun Y."/>
            <person name="Le M."/>
            <person name="Wang Q."/>
            <person name="Wei S."/>
            <person name="Zheng Y."/>
            <person name="Lin W."/>
            <person name="Duan Y."/>
            <person name="Cao H."/>
            <person name="Xiong S."/>
            <person name="Wang X."/>
            <person name="Wei L."/>
            <person name="Li C."/>
            <person name="Ma Q."/>
            <person name="Ju M."/>
            <person name="Zhao R."/>
            <person name="Li G."/>
            <person name="Mu C."/>
            <person name="Tian Q."/>
            <person name="Mei H."/>
            <person name="Zhang T."/>
            <person name="Gao T."/>
            <person name="Zhang H."/>
        </authorList>
    </citation>
    <scope>NUCLEOTIDE SEQUENCE</scope>
    <source>
        <strain evidence="2">G01</strain>
    </source>
</reference>
<feature type="compositionally biased region" description="Polar residues" evidence="1">
    <location>
        <begin position="9"/>
        <end position="24"/>
    </location>
</feature>
<proteinExistence type="predicted"/>
<gene>
    <name evidence="2" type="ORF">Sangu_2754400</name>
</gene>
<protein>
    <submittedName>
        <fullName evidence="2">Uncharacterized protein</fullName>
    </submittedName>
</protein>
<organism evidence="2">
    <name type="scientific">Sesamum angustifolium</name>
    <dbReference type="NCBI Taxonomy" id="2727405"/>
    <lineage>
        <taxon>Eukaryota</taxon>
        <taxon>Viridiplantae</taxon>
        <taxon>Streptophyta</taxon>
        <taxon>Embryophyta</taxon>
        <taxon>Tracheophyta</taxon>
        <taxon>Spermatophyta</taxon>
        <taxon>Magnoliopsida</taxon>
        <taxon>eudicotyledons</taxon>
        <taxon>Gunneridae</taxon>
        <taxon>Pentapetalae</taxon>
        <taxon>asterids</taxon>
        <taxon>lamiids</taxon>
        <taxon>Lamiales</taxon>
        <taxon>Pedaliaceae</taxon>
        <taxon>Sesamum</taxon>
    </lineage>
</organism>
<dbReference type="AlphaFoldDB" id="A0AAW2IUY4"/>
<sequence length="128" mass="14699">MQLVDQADRSSGPSLLPQDSTATTPPSPRRPIPPPLRFRHFLRLHRRPIPSPACLPHPRKPLQVHFPFPQLLPGPTRFSEPLYFLLRPGAETRRRASEEDVHVLAHQPPRFVQMQPAQGRCRQQQGFE</sequence>
<reference evidence="2" key="1">
    <citation type="submission" date="2020-06" db="EMBL/GenBank/DDBJ databases">
        <authorList>
            <person name="Li T."/>
            <person name="Hu X."/>
            <person name="Zhang T."/>
            <person name="Song X."/>
            <person name="Zhang H."/>
            <person name="Dai N."/>
            <person name="Sheng W."/>
            <person name="Hou X."/>
            <person name="Wei L."/>
        </authorList>
    </citation>
    <scope>NUCLEOTIDE SEQUENCE</scope>
    <source>
        <strain evidence="2">G01</strain>
        <tissue evidence="2">Leaf</tissue>
    </source>
</reference>
<dbReference type="EMBL" id="JACGWK010001561">
    <property type="protein sequence ID" value="KAL0285979.1"/>
    <property type="molecule type" value="Genomic_DNA"/>
</dbReference>
<evidence type="ECO:0000313" key="2">
    <source>
        <dbReference type="EMBL" id="KAL0285979.1"/>
    </source>
</evidence>
<name>A0AAW2IUY4_9LAMI</name>
<accession>A0AAW2IUY4</accession>
<feature type="region of interest" description="Disordered" evidence="1">
    <location>
        <begin position="1"/>
        <end position="35"/>
    </location>
</feature>
<evidence type="ECO:0000256" key="1">
    <source>
        <dbReference type="SAM" id="MobiDB-lite"/>
    </source>
</evidence>